<protein>
    <recommendedName>
        <fullName evidence="3">DUF1501 domain-containing protein</fullName>
    </recommendedName>
</protein>
<dbReference type="EMBL" id="CP036274">
    <property type="protein sequence ID" value="QDU28144.1"/>
    <property type="molecule type" value="Genomic_DNA"/>
</dbReference>
<accession>A0A517YD29</accession>
<evidence type="ECO:0000313" key="2">
    <source>
        <dbReference type="Proteomes" id="UP000315017"/>
    </source>
</evidence>
<name>A0A517YD29_9BACT</name>
<organism evidence="1 2">
    <name type="scientific">Anatilimnocola aggregata</name>
    <dbReference type="NCBI Taxonomy" id="2528021"/>
    <lineage>
        <taxon>Bacteria</taxon>
        <taxon>Pseudomonadati</taxon>
        <taxon>Planctomycetota</taxon>
        <taxon>Planctomycetia</taxon>
        <taxon>Pirellulales</taxon>
        <taxon>Pirellulaceae</taxon>
        <taxon>Anatilimnocola</taxon>
    </lineage>
</organism>
<dbReference type="AlphaFoldDB" id="A0A517YD29"/>
<dbReference type="KEGG" id="aagg:ETAA8_32440"/>
<dbReference type="InterPro" id="IPR006311">
    <property type="entry name" value="TAT_signal"/>
</dbReference>
<dbReference type="Pfam" id="PF07394">
    <property type="entry name" value="DUF1501"/>
    <property type="match status" value="1"/>
</dbReference>
<gene>
    <name evidence="1" type="ORF">ETAA8_32440</name>
</gene>
<dbReference type="PROSITE" id="PS51318">
    <property type="entry name" value="TAT"/>
    <property type="match status" value="1"/>
</dbReference>
<proteinExistence type="predicted"/>
<dbReference type="SUPFAM" id="SSF53649">
    <property type="entry name" value="Alkaline phosphatase-like"/>
    <property type="match status" value="1"/>
</dbReference>
<dbReference type="OrthoDB" id="250507at2"/>
<evidence type="ECO:0000313" key="1">
    <source>
        <dbReference type="EMBL" id="QDU28144.1"/>
    </source>
</evidence>
<evidence type="ECO:0008006" key="3">
    <source>
        <dbReference type="Google" id="ProtNLM"/>
    </source>
</evidence>
<keyword evidence="2" id="KW-1185">Reference proteome</keyword>
<dbReference type="RefSeq" id="WP_145089939.1">
    <property type="nucleotide sequence ID" value="NZ_CP036274.1"/>
</dbReference>
<dbReference type="PANTHER" id="PTHR43737:SF1">
    <property type="entry name" value="DUF1501 DOMAIN-CONTAINING PROTEIN"/>
    <property type="match status" value="1"/>
</dbReference>
<dbReference type="InterPro" id="IPR010869">
    <property type="entry name" value="DUF1501"/>
</dbReference>
<dbReference type="InterPro" id="IPR017850">
    <property type="entry name" value="Alkaline_phosphatase_core_sf"/>
</dbReference>
<dbReference type="Proteomes" id="UP000315017">
    <property type="component" value="Chromosome"/>
</dbReference>
<sequence>MLTIHGESFANCDRVPRRDFLKVGALTLGGLSLADLLRYQAQAASAPAKKKAVILLYLAGGPSHIDMYDLKPDAPAEIRGEFRPIKTNVAGIDIGEHLPLQANVMHQMSIVRSAYHTNAGHGMGSQWMLTGWQPTIEVNDNIYPATGSVVAKVKGPNEPGLPAYVTLPNRTPFSKAAYLGAECNPFTPDADPNQDGFQVRNLKLPGRVTPERLDRRRNLLTQLDQVRRDLDTKGDIVGIDKFYRDAMEMVTSDKAQKAFNLKDEDPKLREKYGRHDLGQSCLLARRLVEAGVTFVTVQTGGGWDTHGDNFNQLKNSLLPKYDRALTALVQDIHDRGLAEDVLVISYGEFGRTPRINPGAGRDHWPGAMSVVFSGGGLKMGQAIGATNDKAEYPTEKPYTPGCVLSTMYHCLGIDYKQSFFDHARRPMQILNEGKPIAELV</sequence>
<dbReference type="PANTHER" id="PTHR43737">
    <property type="entry name" value="BLL7424 PROTEIN"/>
    <property type="match status" value="1"/>
</dbReference>
<reference evidence="1 2" key="1">
    <citation type="submission" date="2019-02" db="EMBL/GenBank/DDBJ databases">
        <title>Deep-cultivation of Planctomycetes and their phenomic and genomic characterization uncovers novel biology.</title>
        <authorList>
            <person name="Wiegand S."/>
            <person name="Jogler M."/>
            <person name="Boedeker C."/>
            <person name="Pinto D."/>
            <person name="Vollmers J."/>
            <person name="Rivas-Marin E."/>
            <person name="Kohn T."/>
            <person name="Peeters S.H."/>
            <person name="Heuer A."/>
            <person name="Rast P."/>
            <person name="Oberbeckmann S."/>
            <person name="Bunk B."/>
            <person name="Jeske O."/>
            <person name="Meyerdierks A."/>
            <person name="Storesund J.E."/>
            <person name="Kallscheuer N."/>
            <person name="Luecker S."/>
            <person name="Lage O.M."/>
            <person name="Pohl T."/>
            <person name="Merkel B.J."/>
            <person name="Hornburger P."/>
            <person name="Mueller R.-W."/>
            <person name="Bruemmer F."/>
            <person name="Labrenz M."/>
            <person name="Spormann A.M."/>
            <person name="Op den Camp H."/>
            <person name="Overmann J."/>
            <person name="Amann R."/>
            <person name="Jetten M.S.M."/>
            <person name="Mascher T."/>
            <person name="Medema M.H."/>
            <person name="Devos D.P."/>
            <person name="Kaster A.-K."/>
            <person name="Ovreas L."/>
            <person name="Rohde M."/>
            <person name="Galperin M.Y."/>
            <person name="Jogler C."/>
        </authorList>
    </citation>
    <scope>NUCLEOTIDE SEQUENCE [LARGE SCALE GENOMIC DNA]</scope>
    <source>
        <strain evidence="1 2">ETA_A8</strain>
    </source>
</reference>